<dbReference type="GO" id="GO:0007131">
    <property type="term" value="P:reciprocal meiotic recombination"/>
    <property type="evidence" value="ECO:0007669"/>
    <property type="project" value="InterPro"/>
</dbReference>
<gene>
    <name evidence="2" type="ORF">HRR80_008680</name>
</gene>
<feature type="region of interest" description="Disordered" evidence="1">
    <location>
        <begin position="555"/>
        <end position="626"/>
    </location>
</feature>
<dbReference type="EMBL" id="JAJGCB010000026">
    <property type="protein sequence ID" value="KAJ8987308.1"/>
    <property type="molecule type" value="Genomic_DNA"/>
</dbReference>
<comment type="caution">
    <text evidence="2">The sequence shown here is derived from an EMBL/GenBank/DDBJ whole genome shotgun (WGS) entry which is preliminary data.</text>
</comment>
<evidence type="ECO:0000256" key="1">
    <source>
        <dbReference type="SAM" id="MobiDB-lite"/>
    </source>
</evidence>
<evidence type="ECO:0000313" key="3">
    <source>
        <dbReference type="Proteomes" id="UP001161757"/>
    </source>
</evidence>
<name>A0AAN6ELC6_EXODE</name>
<evidence type="ECO:0000313" key="2">
    <source>
        <dbReference type="EMBL" id="KAJ8987308.1"/>
    </source>
</evidence>
<feature type="compositionally biased region" description="Basic and acidic residues" evidence="1">
    <location>
        <begin position="603"/>
        <end position="612"/>
    </location>
</feature>
<proteinExistence type="predicted"/>
<feature type="region of interest" description="Disordered" evidence="1">
    <location>
        <begin position="315"/>
        <end position="469"/>
    </location>
</feature>
<feature type="compositionally biased region" description="Basic residues" evidence="1">
    <location>
        <begin position="389"/>
        <end position="418"/>
    </location>
</feature>
<feature type="region of interest" description="Disordered" evidence="1">
    <location>
        <begin position="160"/>
        <end position="186"/>
    </location>
</feature>
<reference evidence="2" key="1">
    <citation type="submission" date="2023-01" db="EMBL/GenBank/DDBJ databases">
        <title>Exophiala dermititidis isolated from Cystic Fibrosis Patient.</title>
        <authorList>
            <person name="Kurbessoian T."/>
            <person name="Crocker A."/>
            <person name="Murante D."/>
            <person name="Hogan D.A."/>
            <person name="Stajich J.E."/>
        </authorList>
    </citation>
    <scope>NUCLEOTIDE SEQUENCE</scope>
    <source>
        <strain evidence="2">Ex8</strain>
    </source>
</reference>
<feature type="compositionally biased region" description="Basic and acidic residues" evidence="1">
    <location>
        <begin position="328"/>
        <end position="380"/>
    </location>
</feature>
<accession>A0AAN6ELC6</accession>
<feature type="region of interest" description="Disordered" evidence="1">
    <location>
        <begin position="647"/>
        <end position="668"/>
    </location>
</feature>
<dbReference type="InterPro" id="IPR004354">
    <property type="entry name" value="Meiotic_Rec114"/>
</dbReference>
<dbReference type="Proteomes" id="UP001161757">
    <property type="component" value="Unassembled WGS sequence"/>
</dbReference>
<dbReference type="AlphaFoldDB" id="A0AAN6ELC6"/>
<organism evidence="2 3">
    <name type="scientific">Exophiala dermatitidis</name>
    <name type="common">Black yeast-like fungus</name>
    <name type="synonym">Wangiella dermatitidis</name>
    <dbReference type="NCBI Taxonomy" id="5970"/>
    <lineage>
        <taxon>Eukaryota</taxon>
        <taxon>Fungi</taxon>
        <taxon>Dikarya</taxon>
        <taxon>Ascomycota</taxon>
        <taxon>Pezizomycotina</taxon>
        <taxon>Eurotiomycetes</taxon>
        <taxon>Chaetothyriomycetidae</taxon>
        <taxon>Chaetothyriales</taxon>
        <taxon>Herpotrichiellaceae</taxon>
        <taxon>Exophiala</taxon>
    </lineage>
</organism>
<sequence length="765" mass="82520">MSSQGTQKLSSSPLCLPLLKFSYATVSSESIAPIPWIHLSSKNSLFAVFETSPVQLENGCVEERQKFKVLRDPEVMEELDLNALSAGAHRAMAQAPNIMSPQIPEVTVIVKVPMIAMKYPMPNGQIRRFQIRFATNEDYYEAMKMLSRADVPTVEAGSFPAQKSQAGARPLPRNLVTPSDSASQIGLPAEPTTLYMNQKPDHAAMCPPRYSTAGSAPQPAPIARPTMAPPNYFPATTDINQRHPQLPPSVAGPWPDKQIPGNQISASRSNISLSTATTLVCAVNRPGPRAPPAHANNMADAADTVESRVADLPINVTGAKPPQADNAHLMDHQGELGLPPKRELPFRRTEPAKTEKQRSDNKQQPQRDDQPRELDADDSRSVATTAVTGKRKRAATRKTSKPSTAKKPRTTTTRKKTGKAKDDTPPVPSVEELLQKQDSPLQRRNDQLRRIQPPAQKSQTRLIRVSPSAEIPESDACSLRSQTGKCGIRSPSLGGDGNVTKRITRSTSKCLGTAFLELGTHGEKDIHEVQKPGCLPCTPADQIVVPLTPNSPLGGAAVSKKLNPLAPPPPPAPLRRSGPTTRSAKSHKPKTSEQADSAESEGMEPKGNRESGRSQTNNSFTCADLVAPPSGSSASAVAAVVTPSERALPAVQKEPTAASDVQEQSAPAPHKNLNHAQALAAYLETDPDPGNEKLQAWSAMPPATGIPLLRSYFCNLIMDPNFSALCKTLGSFWEREILERRIGQMSGVGDDIMMSASRDRDREAE</sequence>
<dbReference type="Pfam" id="PF03525">
    <property type="entry name" value="Meiotic_rec114"/>
    <property type="match status" value="1"/>
</dbReference>
<protein>
    <submittedName>
        <fullName evidence="2">Uncharacterized protein</fullName>
    </submittedName>
</protein>